<organism evidence="6 7">
    <name type="scientific">Shewanella surugensis</name>
    <dbReference type="NCBI Taxonomy" id="212020"/>
    <lineage>
        <taxon>Bacteria</taxon>
        <taxon>Pseudomonadati</taxon>
        <taxon>Pseudomonadota</taxon>
        <taxon>Gammaproteobacteria</taxon>
        <taxon>Alteromonadales</taxon>
        <taxon>Shewanellaceae</taxon>
        <taxon>Shewanella</taxon>
    </lineage>
</organism>
<dbReference type="InterPro" id="IPR010982">
    <property type="entry name" value="Lambda_DNA-bd_dom_sf"/>
</dbReference>
<evidence type="ECO:0000259" key="5">
    <source>
        <dbReference type="PROSITE" id="PS50943"/>
    </source>
</evidence>
<dbReference type="CDD" id="cd01575">
    <property type="entry name" value="PBP1_GntR"/>
    <property type="match status" value="1"/>
</dbReference>
<dbReference type="PROSITE" id="PS00356">
    <property type="entry name" value="HTH_LACI_1"/>
    <property type="match status" value="1"/>
</dbReference>
<dbReference type="Gene3D" id="3.40.50.2300">
    <property type="match status" value="2"/>
</dbReference>
<dbReference type="SUPFAM" id="SSF47413">
    <property type="entry name" value="lambda repressor-like DNA-binding domains"/>
    <property type="match status" value="1"/>
</dbReference>
<dbReference type="SUPFAM" id="SSF53822">
    <property type="entry name" value="Periplasmic binding protein-like I"/>
    <property type="match status" value="1"/>
</dbReference>
<keyword evidence="1" id="KW-0805">Transcription regulation</keyword>
<dbReference type="EMBL" id="JAKIKS010000095">
    <property type="protein sequence ID" value="MCL1126580.1"/>
    <property type="molecule type" value="Genomic_DNA"/>
</dbReference>
<keyword evidence="2" id="KW-0238">DNA-binding</keyword>
<proteinExistence type="predicted"/>
<evidence type="ECO:0000313" key="6">
    <source>
        <dbReference type="EMBL" id="MCL1126580.1"/>
    </source>
</evidence>
<dbReference type="Gene3D" id="1.10.260.40">
    <property type="entry name" value="lambda repressor-like DNA-binding domains"/>
    <property type="match status" value="1"/>
</dbReference>
<accession>A0ABT0LGT7</accession>
<dbReference type="InterPro" id="IPR001387">
    <property type="entry name" value="Cro/C1-type_HTH"/>
</dbReference>
<dbReference type="InterPro" id="IPR028082">
    <property type="entry name" value="Peripla_BP_I"/>
</dbReference>
<dbReference type="PROSITE" id="PS50932">
    <property type="entry name" value="HTH_LACI_2"/>
    <property type="match status" value="1"/>
</dbReference>
<dbReference type="Pfam" id="PF00532">
    <property type="entry name" value="Peripla_BP_1"/>
    <property type="match status" value="1"/>
</dbReference>
<dbReference type="Proteomes" id="UP001203423">
    <property type="component" value="Unassembled WGS sequence"/>
</dbReference>
<dbReference type="InterPro" id="IPR000843">
    <property type="entry name" value="HTH_LacI"/>
</dbReference>
<dbReference type="PANTHER" id="PTHR30146">
    <property type="entry name" value="LACI-RELATED TRANSCRIPTIONAL REPRESSOR"/>
    <property type="match status" value="1"/>
</dbReference>
<keyword evidence="3" id="KW-0804">Transcription</keyword>
<dbReference type="RefSeq" id="WP_248941997.1">
    <property type="nucleotide sequence ID" value="NZ_JAKIKS010000095.1"/>
</dbReference>
<feature type="domain" description="HTH lacI-type" evidence="4">
    <location>
        <begin position="7"/>
        <end position="61"/>
    </location>
</feature>
<feature type="domain" description="HTH cro/C1-type" evidence="5">
    <location>
        <begin position="8"/>
        <end position="51"/>
    </location>
</feature>
<dbReference type="PROSITE" id="PS50943">
    <property type="entry name" value="HTH_CROC1"/>
    <property type="match status" value="1"/>
</dbReference>
<dbReference type="PANTHER" id="PTHR30146:SF2">
    <property type="entry name" value="HTH-TYPE TRANSCRIPTIONAL REGULATOR GNTR"/>
    <property type="match status" value="1"/>
</dbReference>
<dbReference type="InterPro" id="IPR001761">
    <property type="entry name" value="Peripla_BP/Lac1_sug-bd_dom"/>
</dbReference>
<sequence length="336" mass="36979">MNKKRRPSLQDVANLVGVTKMTVSRYLRDPQQVSKPIQEKLALAIDSLGYINNRAPTMLSNAKSQAIGILVPSLTNQVFAEVIRGIESITEGAGYQTMLAHYGYCPDIEEKRIASLLSYNVDGLLLSDTMHNQRTLKMIQTAGVPVIEMMDTSSTCIEQAVGFDNILAAHKMTETLINKGYQHIVYLGARLDKRTQLKYQGYEKAMKLHQLSPINISTPVASSFSLGAHLLQQTLRQYPQTDAIFCTNDDLAVGAIFECQRQGINIPQEMAIAGFHGHDIGQSIVPKLASVITPREKIGQIAAQALLARLNGDIHDNIPCQQKIDLGFTIDCGESI</sequence>
<comment type="caution">
    <text evidence="6">The sequence shown here is derived from an EMBL/GenBank/DDBJ whole genome shotgun (WGS) entry which is preliminary data.</text>
</comment>
<evidence type="ECO:0000313" key="7">
    <source>
        <dbReference type="Proteomes" id="UP001203423"/>
    </source>
</evidence>
<evidence type="ECO:0000259" key="4">
    <source>
        <dbReference type="PROSITE" id="PS50932"/>
    </source>
</evidence>
<dbReference type="Pfam" id="PF00356">
    <property type="entry name" value="LacI"/>
    <property type="match status" value="1"/>
</dbReference>
<evidence type="ECO:0000256" key="1">
    <source>
        <dbReference type="ARBA" id="ARBA00023015"/>
    </source>
</evidence>
<dbReference type="NCBIfam" id="NF011563">
    <property type="entry name" value="PRK14987.1"/>
    <property type="match status" value="1"/>
</dbReference>
<protein>
    <submittedName>
        <fullName evidence="6">Gluconate operon transcriptional repressor GntR</fullName>
    </submittedName>
</protein>
<name>A0ABT0LGT7_9GAMM</name>
<reference evidence="6 7" key="1">
    <citation type="submission" date="2022-01" db="EMBL/GenBank/DDBJ databases">
        <title>Whole genome-based taxonomy of the Shewanellaceae.</title>
        <authorList>
            <person name="Martin-Rodriguez A.J."/>
        </authorList>
    </citation>
    <scope>NUCLEOTIDE SEQUENCE [LARGE SCALE GENOMIC DNA]</scope>
    <source>
        <strain evidence="6 7">DSM 17177</strain>
    </source>
</reference>
<dbReference type="SMART" id="SM00354">
    <property type="entry name" value="HTH_LACI"/>
    <property type="match status" value="1"/>
</dbReference>
<gene>
    <name evidence="6" type="primary">gntR</name>
    <name evidence="6" type="ORF">L2764_19330</name>
</gene>
<keyword evidence="7" id="KW-1185">Reference proteome</keyword>
<evidence type="ECO:0000256" key="3">
    <source>
        <dbReference type="ARBA" id="ARBA00023163"/>
    </source>
</evidence>
<dbReference type="CDD" id="cd01392">
    <property type="entry name" value="HTH_LacI"/>
    <property type="match status" value="1"/>
</dbReference>
<evidence type="ECO:0000256" key="2">
    <source>
        <dbReference type="ARBA" id="ARBA00023125"/>
    </source>
</evidence>